<reference evidence="4" key="1">
    <citation type="journal article" date="2020" name="Stud. Mycol.">
        <title>101 Dothideomycetes genomes: a test case for predicting lifestyles and emergence of pathogens.</title>
        <authorList>
            <person name="Haridas S."/>
            <person name="Albert R."/>
            <person name="Binder M."/>
            <person name="Bloem J."/>
            <person name="Labutti K."/>
            <person name="Salamov A."/>
            <person name="Andreopoulos B."/>
            <person name="Baker S."/>
            <person name="Barry K."/>
            <person name="Bills G."/>
            <person name="Bluhm B."/>
            <person name="Cannon C."/>
            <person name="Castanera R."/>
            <person name="Culley D."/>
            <person name="Daum C."/>
            <person name="Ezra D."/>
            <person name="Gonzalez J."/>
            <person name="Henrissat B."/>
            <person name="Kuo A."/>
            <person name="Liang C."/>
            <person name="Lipzen A."/>
            <person name="Lutzoni F."/>
            <person name="Magnuson J."/>
            <person name="Mondo S."/>
            <person name="Nolan M."/>
            <person name="Ohm R."/>
            <person name="Pangilinan J."/>
            <person name="Park H.-J."/>
            <person name="Ramirez L."/>
            <person name="Alfaro M."/>
            <person name="Sun H."/>
            <person name="Tritt A."/>
            <person name="Yoshinaga Y."/>
            <person name="Zwiers L.-H."/>
            <person name="Turgeon B."/>
            <person name="Goodwin S."/>
            <person name="Spatafora J."/>
            <person name="Crous P."/>
            <person name="Grigoriev I."/>
        </authorList>
    </citation>
    <scope>NUCLEOTIDE SEQUENCE</scope>
    <source>
        <strain evidence="4">CBS 122368</strain>
    </source>
</reference>
<dbReference type="Gene3D" id="3.40.50.720">
    <property type="entry name" value="NAD(P)-binding Rossmann-like Domain"/>
    <property type="match status" value="1"/>
</dbReference>
<gene>
    <name evidence="4" type="ORF">BU26DRAFT_249218</name>
</gene>
<dbReference type="PANTHER" id="PTHR43477:SF1">
    <property type="entry name" value="DIHYDROANTICAPSIN 7-DEHYDROGENASE"/>
    <property type="match status" value="1"/>
</dbReference>
<dbReference type="RefSeq" id="XP_033687040.1">
    <property type="nucleotide sequence ID" value="XM_033821114.1"/>
</dbReference>
<dbReference type="InterPro" id="IPR051122">
    <property type="entry name" value="SDR_DHRS6-like"/>
</dbReference>
<sequence length="265" mass="27901">MPDQTKYTTKLANARILIIGGSSGIGYGLAEASIEHNALVTIASSSPSRVAAAVSKLRAAYPSKASNIHGLTADLSNPQTLESALDTLFADTAAHYPGAQIDHVVFTAGDALRTMPLAGMSMANVLAAGQLRFFAPLLAAKCVARYLPASPRSSYTITTGGISERPVREWSVVAAYAGGLHSMVRNLALDLAPVRVNGVSPGAVDTELWRLGESEKREFFEEVGAKMTTGCVGRVEDVVETFLGVLRDGNMSGSVVRTDGGRFLM</sequence>
<protein>
    <submittedName>
        <fullName evidence="4">Short chain dehydrogenase</fullName>
    </submittedName>
</protein>
<organism evidence="4 5">
    <name type="scientific">Trematosphaeria pertusa</name>
    <dbReference type="NCBI Taxonomy" id="390896"/>
    <lineage>
        <taxon>Eukaryota</taxon>
        <taxon>Fungi</taxon>
        <taxon>Dikarya</taxon>
        <taxon>Ascomycota</taxon>
        <taxon>Pezizomycotina</taxon>
        <taxon>Dothideomycetes</taxon>
        <taxon>Pleosporomycetidae</taxon>
        <taxon>Pleosporales</taxon>
        <taxon>Massarineae</taxon>
        <taxon>Trematosphaeriaceae</taxon>
        <taxon>Trematosphaeria</taxon>
    </lineage>
</organism>
<dbReference type="OrthoDB" id="294295at2759"/>
<dbReference type="Pfam" id="PF23441">
    <property type="entry name" value="SDR"/>
    <property type="match status" value="1"/>
</dbReference>
<evidence type="ECO:0000313" key="5">
    <source>
        <dbReference type="Proteomes" id="UP000800094"/>
    </source>
</evidence>
<proteinExistence type="inferred from homology"/>
<dbReference type="AlphaFoldDB" id="A0A6A6INS0"/>
<evidence type="ECO:0000313" key="4">
    <source>
        <dbReference type="EMBL" id="KAF2252036.1"/>
    </source>
</evidence>
<evidence type="ECO:0000256" key="2">
    <source>
        <dbReference type="ARBA" id="ARBA00022857"/>
    </source>
</evidence>
<dbReference type="GO" id="GO:0016491">
    <property type="term" value="F:oxidoreductase activity"/>
    <property type="evidence" value="ECO:0007669"/>
    <property type="project" value="UniProtKB-KW"/>
</dbReference>
<dbReference type="SUPFAM" id="SSF51735">
    <property type="entry name" value="NAD(P)-binding Rossmann-fold domains"/>
    <property type="match status" value="1"/>
</dbReference>
<dbReference type="PRINTS" id="PR00081">
    <property type="entry name" value="GDHRDH"/>
</dbReference>
<evidence type="ECO:0000256" key="1">
    <source>
        <dbReference type="ARBA" id="ARBA00006484"/>
    </source>
</evidence>
<dbReference type="InterPro" id="IPR036291">
    <property type="entry name" value="NAD(P)-bd_dom_sf"/>
</dbReference>
<keyword evidence="5" id="KW-1185">Reference proteome</keyword>
<evidence type="ECO:0000256" key="3">
    <source>
        <dbReference type="ARBA" id="ARBA00023002"/>
    </source>
</evidence>
<dbReference type="InterPro" id="IPR002347">
    <property type="entry name" value="SDR_fam"/>
</dbReference>
<dbReference type="EMBL" id="ML987192">
    <property type="protein sequence ID" value="KAF2252036.1"/>
    <property type="molecule type" value="Genomic_DNA"/>
</dbReference>
<keyword evidence="3" id="KW-0560">Oxidoreductase</keyword>
<dbReference type="GeneID" id="54574444"/>
<dbReference type="InterPro" id="IPR057571">
    <property type="entry name" value="SDR_PhqE-like"/>
</dbReference>
<comment type="similarity">
    <text evidence="1">Belongs to the short-chain dehydrogenases/reductases (SDR) family.</text>
</comment>
<dbReference type="Proteomes" id="UP000800094">
    <property type="component" value="Unassembled WGS sequence"/>
</dbReference>
<name>A0A6A6INS0_9PLEO</name>
<dbReference type="PANTHER" id="PTHR43477">
    <property type="entry name" value="DIHYDROANTICAPSIN 7-DEHYDROGENASE"/>
    <property type="match status" value="1"/>
</dbReference>
<accession>A0A6A6INS0</accession>
<keyword evidence="2" id="KW-0521">NADP</keyword>